<feature type="transmembrane region" description="Helical" evidence="2">
    <location>
        <begin position="234"/>
        <end position="251"/>
    </location>
</feature>
<name>A1WSM5_VEREI</name>
<feature type="transmembrane region" description="Helical" evidence="2">
    <location>
        <begin position="159"/>
        <end position="181"/>
    </location>
</feature>
<evidence type="ECO:0008006" key="5">
    <source>
        <dbReference type="Google" id="ProtNLM"/>
    </source>
</evidence>
<feature type="transmembrane region" description="Helical" evidence="2">
    <location>
        <begin position="529"/>
        <end position="548"/>
    </location>
</feature>
<dbReference type="InterPro" id="IPR019286">
    <property type="entry name" value="DUF2339_TM"/>
</dbReference>
<feature type="transmembrane region" description="Helical" evidence="2">
    <location>
        <begin position="924"/>
        <end position="942"/>
    </location>
</feature>
<dbReference type="PANTHER" id="PTHR38434:SF1">
    <property type="entry name" value="BLL2549 PROTEIN"/>
    <property type="match status" value="1"/>
</dbReference>
<reference evidence="4" key="1">
    <citation type="submission" date="2006-12" db="EMBL/GenBank/DDBJ databases">
        <title>Complete sequence of chromosome 1 of Verminephrobacter eiseniae EF01-2.</title>
        <authorList>
            <person name="Copeland A."/>
            <person name="Lucas S."/>
            <person name="Lapidus A."/>
            <person name="Barry K."/>
            <person name="Detter J.C."/>
            <person name="Glavina del Rio T."/>
            <person name="Dalin E."/>
            <person name="Tice H."/>
            <person name="Pitluck S."/>
            <person name="Chertkov O."/>
            <person name="Brettin T."/>
            <person name="Bruce D."/>
            <person name="Han C."/>
            <person name="Tapia R."/>
            <person name="Gilna P."/>
            <person name="Schmutz J."/>
            <person name="Larimer F."/>
            <person name="Land M."/>
            <person name="Hauser L."/>
            <person name="Kyrpides N."/>
            <person name="Kim E."/>
            <person name="Stahl D."/>
            <person name="Richardson P."/>
        </authorList>
    </citation>
    <scope>NUCLEOTIDE SEQUENCE [LARGE SCALE GENOMIC DNA]</scope>
    <source>
        <strain evidence="4">EF01-2</strain>
    </source>
</reference>
<feature type="transmembrane region" description="Helical" evidence="2">
    <location>
        <begin position="1089"/>
        <end position="1108"/>
    </location>
</feature>
<feature type="transmembrane region" description="Helical" evidence="2">
    <location>
        <begin position="892"/>
        <end position="912"/>
    </location>
</feature>
<feature type="transmembrane region" description="Helical" evidence="2">
    <location>
        <begin position="443"/>
        <end position="465"/>
    </location>
</feature>
<feature type="transmembrane region" description="Helical" evidence="2">
    <location>
        <begin position="627"/>
        <end position="646"/>
    </location>
</feature>
<organism evidence="3 4">
    <name type="scientific">Verminephrobacter eiseniae (strain EF01-2)</name>
    <dbReference type="NCBI Taxonomy" id="391735"/>
    <lineage>
        <taxon>Bacteria</taxon>
        <taxon>Pseudomonadati</taxon>
        <taxon>Pseudomonadota</taxon>
        <taxon>Betaproteobacteria</taxon>
        <taxon>Burkholderiales</taxon>
        <taxon>Comamonadaceae</taxon>
        <taxon>Verminephrobacter</taxon>
    </lineage>
</organism>
<sequence>MQVSQPVVVAKDPAAEAPAAPAIPAVDEPDAPRPPETVAAPAPVVGPPLVHRPPPPPVPLRDRLPAPIANLIFNGNMLVKLGVLILFLGLVFLLRYTAERVTVPIELRYAAVALVGAGLLVLGWLLRHKRAGYALILQGAGIGVFYLTTLAAMKFGGLLSTSVGFAFLFGVAVLSAALAVLQNAPLLAIVAALEGFAAPVLASTGSNQPVGLFTYLLVLDVGIVLIAWFKAWRVLNLIGFVGTFTLASSWAHKYYTDDQYGTVQPFLVVFFLLFTAIGLFFARRTLFDAPVQPAQPLATRALDTLRRAGRVDSSLVFGTPMVAFGMQYLLMRPWEYGAAFSAMALAALYLVLGRLVFASQPKGLALLAEAYAIVGVILGTLAIPLGLEGQWSSATWAVEAAGMYWLGARQGRVYARAFSFLVFAGAVWKLLEATQLDGAAGHPLLQGSVIGPLLVAASAFAMWAMQRRAKLDEGDSLEAIVGSALPWFGMAALTLLLWQWFMPPWAAAATAVLASVTFAVAVRFALLPLTSVSFGMQALAVVVFITTLHRTGDGLDAKQALESGWQGAAAACLIAFSVLGSAAWSMSQAHRAARARGVQPVWSTGNVVSVIAGVGLLHLAMLFQISLTQAALLWPLTATVVLWVALRMAHLPLAAFAGVLHAVSSILFIVLAVMGGDMRVLRPAFGHLGFWTPVVLGLTALLAGDWLRDEARPRAGEPIGVARKRWVDAWCTNPVVPWVPVIWGLGWWLFGMLGESVRVLNLHALASHMPAAVMAVVLVTSVLSALVAHRRDWPQLGQATSATLPGFSLIAVYGIAGEPTPFYVPSSALGWIAWPLALVWHLRLLRAQKRWFDASTLTPFHVAGFWLFLLLAARECQWQLGRIGAEWSNWQLLGWAIVPALALWALRSRVLLQRWPLSEYRSAYLEFAVTPVAVYLLAWVWVTNAASPGAAAPLPYVPLLDPLELAQWLVLFALLLWWRALPQGSFARVQPMVAKGAVGCTGLALLTGMVLRTCHHYAGVEWRFDTLYASWLTQAALSITWAICGVVAMVLGHGRRVRTLWIAGAALLGVVVLKLFFVELADRGGLFRIVSFIAVGALLLLVGYFAPVPPKKQEAGPKEEAPAEGGAA</sequence>
<dbReference type="STRING" id="391735.Veis_4945"/>
<feature type="transmembrane region" description="Helical" evidence="2">
    <location>
        <begin position="1059"/>
        <end position="1077"/>
    </location>
</feature>
<feature type="transmembrane region" description="Helical" evidence="2">
    <location>
        <begin position="799"/>
        <end position="816"/>
    </location>
</feature>
<feature type="transmembrane region" description="Helical" evidence="2">
    <location>
        <begin position="601"/>
        <end position="621"/>
    </location>
</feature>
<dbReference type="EMBL" id="CP000542">
    <property type="protein sequence ID" value="ABM60632.1"/>
    <property type="molecule type" value="Genomic_DNA"/>
</dbReference>
<feature type="transmembrane region" description="Helical" evidence="2">
    <location>
        <begin position="727"/>
        <end position="749"/>
    </location>
</feature>
<keyword evidence="2" id="KW-0472">Membrane</keyword>
<dbReference type="KEGG" id="vei:Veis_4945"/>
<dbReference type="AlphaFoldDB" id="A1WSM5"/>
<evidence type="ECO:0000256" key="2">
    <source>
        <dbReference type="SAM" id="Phobius"/>
    </source>
</evidence>
<feature type="transmembrane region" description="Helical" evidence="2">
    <location>
        <begin position="314"/>
        <end position="330"/>
    </location>
</feature>
<dbReference type="PANTHER" id="PTHR38434">
    <property type="entry name" value="BLL2549 PROTEIN"/>
    <property type="match status" value="1"/>
</dbReference>
<feature type="transmembrane region" description="Helical" evidence="2">
    <location>
        <begin position="186"/>
        <end position="204"/>
    </location>
</feature>
<feature type="transmembrane region" description="Helical" evidence="2">
    <location>
        <begin position="336"/>
        <end position="357"/>
    </location>
</feature>
<feature type="transmembrane region" description="Helical" evidence="2">
    <location>
        <begin position="568"/>
        <end position="589"/>
    </location>
</feature>
<feature type="transmembrane region" description="Helical" evidence="2">
    <location>
        <begin position="962"/>
        <end position="981"/>
    </location>
</feature>
<feature type="transmembrane region" description="Helical" evidence="2">
    <location>
        <begin position="822"/>
        <end position="842"/>
    </location>
</feature>
<feature type="transmembrane region" description="Helical" evidence="2">
    <location>
        <begin position="688"/>
        <end position="707"/>
    </location>
</feature>
<dbReference type="Proteomes" id="UP000000374">
    <property type="component" value="Chromosome"/>
</dbReference>
<gene>
    <name evidence="3" type="ordered locus">Veis_4945</name>
</gene>
<feature type="transmembrane region" description="Helical" evidence="2">
    <location>
        <begin position="653"/>
        <end position="676"/>
    </location>
</feature>
<keyword evidence="2" id="KW-0812">Transmembrane</keyword>
<dbReference type="Pfam" id="PF10101">
    <property type="entry name" value="DUF2339"/>
    <property type="match status" value="1"/>
</dbReference>
<evidence type="ECO:0000313" key="4">
    <source>
        <dbReference type="Proteomes" id="UP000000374"/>
    </source>
</evidence>
<feature type="transmembrane region" description="Helical" evidence="2">
    <location>
        <begin position="364"/>
        <end position="383"/>
    </location>
</feature>
<feature type="region of interest" description="Disordered" evidence="1">
    <location>
        <begin position="1"/>
        <end position="50"/>
    </location>
</feature>
<feature type="transmembrane region" description="Helical" evidence="2">
    <location>
        <begin position="133"/>
        <end position="153"/>
    </location>
</feature>
<feature type="compositionally biased region" description="Low complexity" evidence="1">
    <location>
        <begin position="1"/>
        <end position="26"/>
    </location>
</feature>
<keyword evidence="4" id="KW-1185">Reference proteome</keyword>
<keyword evidence="2" id="KW-1133">Transmembrane helix</keyword>
<feature type="transmembrane region" description="Helical" evidence="2">
    <location>
        <begin position="263"/>
        <end position="282"/>
    </location>
</feature>
<feature type="transmembrane region" description="Helical" evidence="2">
    <location>
        <begin position="504"/>
        <end position="522"/>
    </location>
</feature>
<feature type="transmembrane region" description="Helical" evidence="2">
    <location>
        <begin position="71"/>
        <end position="95"/>
    </location>
</feature>
<feature type="transmembrane region" description="Helical" evidence="2">
    <location>
        <begin position="854"/>
        <end position="872"/>
    </location>
</feature>
<feature type="transmembrane region" description="Helical" evidence="2">
    <location>
        <begin position="993"/>
        <end position="1011"/>
    </location>
</feature>
<feature type="transmembrane region" description="Helical" evidence="2">
    <location>
        <begin position="1031"/>
        <end position="1052"/>
    </location>
</feature>
<accession>A1WSM5</accession>
<evidence type="ECO:0000313" key="3">
    <source>
        <dbReference type="EMBL" id="ABM60632.1"/>
    </source>
</evidence>
<proteinExistence type="predicted"/>
<evidence type="ECO:0000256" key="1">
    <source>
        <dbReference type="SAM" id="MobiDB-lite"/>
    </source>
</evidence>
<feature type="transmembrane region" description="Helical" evidence="2">
    <location>
        <begin position="107"/>
        <end position="126"/>
    </location>
</feature>
<feature type="transmembrane region" description="Helical" evidence="2">
    <location>
        <begin position="210"/>
        <end position="229"/>
    </location>
</feature>
<dbReference type="HOGENOM" id="CLU_006561_1_0_4"/>
<feature type="transmembrane region" description="Helical" evidence="2">
    <location>
        <begin position="769"/>
        <end position="787"/>
    </location>
</feature>
<protein>
    <recommendedName>
        <fullName evidence="5">DUF2339 domain-containing protein</fullName>
    </recommendedName>
</protein>
<dbReference type="eggNOG" id="COG5373">
    <property type="taxonomic scope" value="Bacteria"/>
</dbReference>
<feature type="transmembrane region" description="Helical" evidence="2">
    <location>
        <begin position="477"/>
        <end position="498"/>
    </location>
</feature>